<feature type="compositionally biased region" description="Basic and acidic residues" evidence="1">
    <location>
        <begin position="763"/>
        <end position="780"/>
    </location>
</feature>
<accession>A0AAV9GH19</accession>
<feature type="compositionally biased region" description="Basic and acidic residues" evidence="1">
    <location>
        <begin position="491"/>
        <end position="514"/>
    </location>
</feature>
<gene>
    <name evidence="3" type="ORF">QBC34DRAFT_467151</name>
</gene>
<feature type="compositionally biased region" description="Low complexity" evidence="1">
    <location>
        <begin position="23"/>
        <end position="34"/>
    </location>
</feature>
<feature type="compositionally biased region" description="Polar residues" evidence="1">
    <location>
        <begin position="123"/>
        <end position="137"/>
    </location>
</feature>
<reference evidence="3" key="2">
    <citation type="submission" date="2023-05" db="EMBL/GenBank/DDBJ databases">
        <authorList>
            <consortium name="Lawrence Berkeley National Laboratory"/>
            <person name="Steindorff A."/>
            <person name="Hensen N."/>
            <person name="Bonometti L."/>
            <person name="Westerberg I."/>
            <person name="Brannstrom I.O."/>
            <person name="Guillou S."/>
            <person name="Cros-Aarteil S."/>
            <person name="Calhoun S."/>
            <person name="Haridas S."/>
            <person name="Kuo A."/>
            <person name="Mondo S."/>
            <person name="Pangilinan J."/>
            <person name="Riley R."/>
            <person name="Labutti K."/>
            <person name="Andreopoulos B."/>
            <person name="Lipzen A."/>
            <person name="Chen C."/>
            <person name="Yanf M."/>
            <person name="Daum C."/>
            <person name="Ng V."/>
            <person name="Clum A."/>
            <person name="Ohm R."/>
            <person name="Martin F."/>
            <person name="Silar P."/>
            <person name="Natvig D."/>
            <person name="Lalanne C."/>
            <person name="Gautier V."/>
            <person name="Ament-Velasquez S.L."/>
            <person name="Kruys A."/>
            <person name="Hutchinson M.I."/>
            <person name="Powell A.J."/>
            <person name="Barry K."/>
            <person name="Miller A.N."/>
            <person name="Grigoriev I.V."/>
            <person name="Debuchy R."/>
            <person name="Gladieux P."/>
            <person name="Thoren M.H."/>
            <person name="Johannesson H."/>
        </authorList>
    </citation>
    <scope>NUCLEOTIDE SEQUENCE</scope>
    <source>
        <strain evidence="3">PSN243</strain>
    </source>
</reference>
<feature type="compositionally biased region" description="Pro residues" evidence="1">
    <location>
        <begin position="95"/>
        <end position="117"/>
    </location>
</feature>
<feature type="compositionally biased region" description="Acidic residues" evidence="1">
    <location>
        <begin position="885"/>
        <end position="896"/>
    </location>
</feature>
<feature type="compositionally biased region" description="Acidic residues" evidence="1">
    <location>
        <begin position="156"/>
        <end position="171"/>
    </location>
</feature>
<feature type="compositionally biased region" description="Low complexity" evidence="1">
    <location>
        <begin position="866"/>
        <end position="877"/>
    </location>
</feature>
<feature type="compositionally biased region" description="Low complexity" evidence="1">
    <location>
        <begin position="325"/>
        <end position="335"/>
    </location>
</feature>
<feature type="compositionally biased region" description="Basic and acidic residues" evidence="1">
    <location>
        <begin position="683"/>
        <end position="709"/>
    </location>
</feature>
<dbReference type="EMBL" id="MU865949">
    <property type="protein sequence ID" value="KAK4447483.1"/>
    <property type="molecule type" value="Genomic_DNA"/>
</dbReference>
<feature type="compositionally biased region" description="Basic and acidic residues" evidence="1">
    <location>
        <begin position="426"/>
        <end position="444"/>
    </location>
</feature>
<evidence type="ECO:0000256" key="1">
    <source>
        <dbReference type="SAM" id="MobiDB-lite"/>
    </source>
</evidence>
<feature type="compositionally biased region" description="Low complexity" evidence="1">
    <location>
        <begin position="1"/>
        <end position="14"/>
    </location>
</feature>
<feature type="compositionally biased region" description="Polar residues" evidence="1">
    <location>
        <begin position="397"/>
        <end position="425"/>
    </location>
</feature>
<sequence length="1213" mass="131472">MSQYNYPYSNGSYSGPPPPPSQQPQQPYGYQQAPQYPPPAYNQPYDPVAAGINVAASHNSYNYNANQIPGLGIGPPPVPPPFRAVLDPNAWTQPPVYPTPVPGLAPNSQPPPAPFNGPPQQSASWASSMTPNASRVTQPPPAPLGHQTKSQPAPNDESEEGELSEGQFEDLYEPREGVQTNNPTHRHSKHLPTADPSQPTSAVATPEAGFYGNDDDEGPTSAVKDGVATVDGRERSGSYSPFLSPREIRTENTTPQGAAGNGDGPSSPFVAPNQSAMLKAATHSQPAGQRKNSDERGQTLPGLYFTSQQHSTPAAERQQPKEGAPKSQASAPKPATLTSLQEMKKEAQKAILRLWPLGVKFQHYIDEGFDEKVIKGLFGDLHLDLPKPVAEAPKFTAQESGQVTVPSSRSSQFTDTQPPTTTVKESLSKPDQKSQGEERKDRIARLLAAKTAKGPVATTKPASPQAASVSLNQAERHEQAPGTSTPPKPKPWGEKERLLQQKIADLQKLREARTQKLATGEPGQAVMESQTVGAATENNQSRQTPPFNANNKKEGAGQPNTLHGFLPPSATQPNQLAAHRRRPVAADFVDYSSTVGPSKRPFGQDPTQSSLIIDISDGSDDEEMDMDVDSPTDELLDSKPGSIGQRGPSIRDFPPLTDTRPTRQFSSPTPMSQTPPNGSMNGRRRETELDLKERAIQEMRRKIAEAEAKRKAKKSPGSQTPQASHTPELKENETLRLPSAPQSSTDGPSAQLMSEIMSARLPKVSDRLRSGQQGKAERRGRIVSFELPRIDDSLEDKIRRLNQLRDEEQRLKAEIDNELARKRLLTEELEQINIEPSDSTPQLSRLSSASSSAPHSQTENVPVEQTSSSSGSPSGTSDQGPAEQSDGDNDISMDEDQSSRESSQSPAAFENTTQLRPNAMETESIGAVRETTAKFVESQGSNASKADHVQRIPSSNLEKDDRDASALSVIAEQLSTTGAAEVTELDDTQAELGNASHDNSSESEADSLSPSRLTPATGHGSADEDMEVDSKAEGLDQISMVGQPREDLQEIEDAQTIDGVVAEAAPKPPSKSEHVFRSYCSPLRYFRAYRYHSEYPSRVAGGLKSLTYSNRIDPTKALCPYELSGQQCPVGCDFQHFGSIQIPDDQILVELGRADDYIDDQKNRFISGLRALLQELRANKVKDFDAIARGIIDYRATFLGDKSKILPLEGVTL</sequence>
<protein>
    <submittedName>
        <fullName evidence="3">Protein red1</fullName>
    </submittedName>
</protein>
<feature type="compositionally biased region" description="Acidic residues" evidence="1">
    <location>
        <begin position="617"/>
        <end position="635"/>
    </location>
</feature>
<feature type="compositionally biased region" description="Polar residues" evidence="1">
    <location>
        <begin position="716"/>
        <end position="725"/>
    </location>
</feature>
<feature type="region of interest" description="Disordered" evidence="1">
    <location>
        <begin position="992"/>
        <end position="1030"/>
    </location>
</feature>
<feature type="region of interest" description="Disordered" evidence="1">
    <location>
        <begin position="828"/>
        <end position="964"/>
    </location>
</feature>
<evidence type="ECO:0000313" key="3">
    <source>
        <dbReference type="EMBL" id="KAK4447483.1"/>
    </source>
</evidence>
<evidence type="ECO:0000259" key="2">
    <source>
        <dbReference type="Pfam" id="PF10650"/>
    </source>
</evidence>
<feature type="compositionally biased region" description="Polar residues" evidence="1">
    <location>
        <begin position="527"/>
        <end position="550"/>
    </location>
</feature>
<dbReference type="Pfam" id="PF10650">
    <property type="entry name" value="zf-C3H1"/>
    <property type="match status" value="1"/>
</dbReference>
<feature type="region of interest" description="Disordered" evidence="1">
    <location>
        <begin position="395"/>
        <end position="782"/>
    </location>
</feature>
<feature type="compositionally biased region" description="Low complexity" evidence="1">
    <location>
        <begin position="839"/>
        <end position="858"/>
    </location>
</feature>
<feature type="region of interest" description="Disordered" evidence="1">
    <location>
        <begin position="1"/>
        <end position="44"/>
    </location>
</feature>
<reference evidence="3" key="1">
    <citation type="journal article" date="2023" name="Mol. Phylogenet. Evol.">
        <title>Genome-scale phylogeny and comparative genomics of the fungal order Sordariales.</title>
        <authorList>
            <person name="Hensen N."/>
            <person name="Bonometti L."/>
            <person name="Westerberg I."/>
            <person name="Brannstrom I.O."/>
            <person name="Guillou S."/>
            <person name="Cros-Aarteil S."/>
            <person name="Calhoun S."/>
            <person name="Haridas S."/>
            <person name="Kuo A."/>
            <person name="Mondo S."/>
            <person name="Pangilinan J."/>
            <person name="Riley R."/>
            <person name="LaButti K."/>
            <person name="Andreopoulos B."/>
            <person name="Lipzen A."/>
            <person name="Chen C."/>
            <person name="Yan M."/>
            <person name="Daum C."/>
            <person name="Ng V."/>
            <person name="Clum A."/>
            <person name="Steindorff A."/>
            <person name="Ohm R.A."/>
            <person name="Martin F."/>
            <person name="Silar P."/>
            <person name="Natvig D.O."/>
            <person name="Lalanne C."/>
            <person name="Gautier V."/>
            <person name="Ament-Velasquez S.L."/>
            <person name="Kruys A."/>
            <person name="Hutchinson M.I."/>
            <person name="Powell A.J."/>
            <person name="Barry K."/>
            <person name="Miller A.N."/>
            <person name="Grigoriev I.V."/>
            <person name="Debuchy R."/>
            <person name="Gladieux P."/>
            <person name="Hiltunen Thoren M."/>
            <person name="Johannesson H."/>
        </authorList>
    </citation>
    <scope>NUCLEOTIDE SEQUENCE</scope>
    <source>
        <strain evidence="3">PSN243</strain>
    </source>
</reference>
<dbReference type="Proteomes" id="UP001321760">
    <property type="component" value="Unassembled WGS sequence"/>
</dbReference>
<keyword evidence="4" id="KW-1185">Reference proteome</keyword>
<proteinExistence type="predicted"/>
<feature type="compositionally biased region" description="Polar residues" evidence="1">
    <location>
        <begin position="740"/>
        <end position="752"/>
    </location>
</feature>
<feature type="domain" description="Putative zinc-finger" evidence="2">
    <location>
        <begin position="1118"/>
        <end position="1137"/>
    </location>
</feature>
<feature type="region of interest" description="Disordered" evidence="1">
    <location>
        <begin position="65"/>
        <end position="342"/>
    </location>
</feature>
<feature type="compositionally biased region" description="Polar residues" evidence="1">
    <location>
        <begin position="662"/>
        <end position="680"/>
    </location>
</feature>
<feature type="compositionally biased region" description="Polar residues" evidence="1">
    <location>
        <begin position="272"/>
        <end position="287"/>
    </location>
</feature>
<feature type="compositionally biased region" description="Polar residues" evidence="1">
    <location>
        <begin position="460"/>
        <end position="473"/>
    </location>
</feature>
<evidence type="ECO:0000313" key="4">
    <source>
        <dbReference type="Proteomes" id="UP001321760"/>
    </source>
</evidence>
<comment type="caution">
    <text evidence="3">The sequence shown here is derived from an EMBL/GenBank/DDBJ whole genome shotgun (WGS) entry which is preliminary data.</text>
</comment>
<dbReference type="InterPro" id="IPR019607">
    <property type="entry name" value="Putative_zinc-finger_domain"/>
</dbReference>
<organism evidence="3 4">
    <name type="scientific">Podospora aff. communis PSN243</name>
    <dbReference type="NCBI Taxonomy" id="3040156"/>
    <lineage>
        <taxon>Eukaryota</taxon>
        <taxon>Fungi</taxon>
        <taxon>Dikarya</taxon>
        <taxon>Ascomycota</taxon>
        <taxon>Pezizomycotina</taxon>
        <taxon>Sordariomycetes</taxon>
        <taxon>Sordariomycetidae</taxon>
        <taxon>Sordariales</taxon>
        <taxon>Podosporaceae</taxon>
        <taxon>Podospora</taxon>
    </lineage>
</organism>
<dbReference type="AlphaFoldDB" id="A0AAV9GH19"/>
<name>A0AAV9GH19_9PEZI</name>